<evidence type="ECO:0000256" key="10">
    <source>
        <dbReference type="ARBA" id="ARBA00048988"/>
    </source>
</evidence>
<dbReference type="EMBL" id="CP080467">
    <property type="protein sequence ID" value="UNO47418.1"/>
    <property type="molecule type" value="Genomic_DNA"/>
</dbReference>
<keyword evidence="12" id="KW-1185">Reference proteome</keyword>
<keyword evidence="3" id="KW-0378">Hydrolase</keyword>
<comment type="catalytic activity">
    <reaction evidence="8">
        <text>Couples ATP hydrolysis with the unwinding of duplex DNA by translocating in the 3'-5' direction.</text>
        <dbReference type="EC" id="5.6.2.4"/>
    </reaction>
</comment>
<dbReference type="InterPro" id="IPR014016">
    <property type="entry name" value="UvrD-like_ATP-bd"/>
</dbReference>
<reference evidence="12" key="1">
    <citation type="journal article" date="2022" name="G3 (Bethesda)">
        <title>Unveiling the complete genome sequence of Alicyclobacillus acidoterrestris DSM 3922T, a taint-producing strain.</title>
        <authorList>
            <person name="Leonardo I.C."/>
            <person name="Barreto Crespo M.T."/>
            <person name="Gaspar F.B."/>
        </authorList>
    </citation>
    <scope>NUCLEOTIDE SEQUENCE [LARGE SCALE GENOMIC DNA]</scope>
    <source>
        <strain evidence="12">DSM 3922</strain>
    </source>
</reference>
<dbReference type="PANTHER" id="PTHR11070:SF2">
    <property type="entry name" value="ATP-DEPENDENT DNA HELICASE SRS2"/>
    <property type="match status" value="1"/>
</dbReference>
<evidence type="ECO:0000256" key="3">
    <source>
        <dbReference type="ARBA" id="ARBA00022801"/>
    </source>
</evidence>
<dbReference type="Pfam" id="PF00580">
    <property type="entry name" value="UvrD-helicase"/>
    <property type="match status" value="2"/>
</dbReference>
<dbReference type="eggNOG" id="COG0210">
    <property type="taxonomic scope" value="Bacteria"/>
</dbReference>
<accession>A0A9E6ZFW3</accession>
<gene>
    <name evidence="11" type="ORF">K1I37_11900</name>
</gene>
<evidence type="ECO:0000256" key="6">
    <source>
        <dbReference type="ARBA" id="ARBA00023125"/>
    </source>
</evidence>
<evidence type="ECO:0000256" key="7">
    <source>
        <dbReference type="ARBA" id="ARBA00023235"/>
    </source>
</evidence>
<dbReference type="InterPro" id="IPR027417">
    <property type="entry name" value="P-loop_NTPase"/>
</dbReference>
<accession>T0C8Q9</accession>
<dbReference type="InterPro" id="IPR000212">
    <property type="entry name" value="DNA_helicase_UvrD/REP"/>
</dbReference>
<proteinExistence type="inferred from homology"/>
<dbReference type="GO" id="GO:0016787">
    <property type="term" value="F:hydrolase activity"/>
    <property type="evidence" value="ECO:0007669"/>
    <property type="project" value="UniProtKB-UniRule"/>
</dbReference>
<dbReference type="InterPro" id="IPR013986">
    <property type="entry name" value="DExx_box_DNA_helicase_dom_sf"/>
</dbReference>
<evidence type="ECO:0000256" key="1">
    <source>
        <dbReference type="ARBA" id="ARBA00009922"/>
    </source>
</evidence>
<dbReference type="InterPro" id="IPR014017">
    <property type="entry name" value="DNA_helicase_UvrD-like_C"/>
</dbReference>
<dbReference type="Gene3D" id="3.40.50.300">
    <property type="entry name" value="P-loop containing nucleotide triphosphate hydrolases"/>
    <property type="match status" value="2"/>
</dbReference>
<keyword evidence="4 11" id="KW-0347">Helicase</keyword>
<dbReference type="CDD" id="cd17932">
    <property type="entry name" value="DEXQc_UvrD"/>
    <property type="match status" value="1"/>
</dbReference>
<keyword evidence="2" id="KW-0547">Nucleotide-binding</keyword>
<dbReference type="KEGG" id="aaco:K1I37_11900"/>
<evidence type="ECO:0000256" key="2">
    <source>
        <dbReference type="ARBA" id="ARBA00022741"/>
    </source>
</evidence>
<dbReference type="RefSeq" id="WP_021295595.1">
    <property type="nucleotide sequence ID" value="NZ_AURB01000101.1"/>
</dbReference>
<dbReference type="Gene3D" id="1.10.10.160">
    <property type="match status" value="1"/>
</dbReference>
<sequence length="516" mass="58463">MGDWTAEQQAIIEEPLCSTVVIAAPGSGKTSVLTERIVHVVRRDKIAPNRILAVTFTRQAAEHMRRKLASHPALSFRSTESLRIGTFHAQIFRAMLEVRPDIPVLLNTREQSAYMASALARVVGAAEGISRWAVTELLTEYSWLVGRGQVPLSRKLQRIFRIYARLKKKHNRWDYDDILLAAANAIDQGTRLPFFERLQYLLVDEFQDTNAVQWVLVEGIHQRYHLPVFVVGDDDQSVYGFRGASPDFLQRASTSLQGARQMLLTRNFRSDQSIVHHAEQLILHVRRRIDKPLRAVSSAPGLVRMVEVEDEQKEAHLVTLLILQLLEARPAKTIGVLARTRRQLTQAWSLLQLAAQTSDHNQGAMLDRGHRPPGALPVQFRTFHDSKGKEWDVVILLDLIATSIGRPHTNVQETSSRKTNCSRSADFANDVNFADELADDERRLLYVAMTRARSALIGFVPARFGGRRVRMTPFLTEAQLEPTPLNFARLMTDVFDSLSMHENRESRFSVDDTLKT</sequence>
<dbReference type="PANTHER" id="PTHR11070">
    <property type="entry name" value="UVRD / RECB / PCRA DNA HELICASE FAMILY MEMBER"/>
    <property type="match status" value="1"/>
</dbReference>
<dbReference type="GO" id="GO:0000725">
    <property type="term" value="P:recombinational repair"/>
    <property type="evidence" value="ECO:0007669"/>
    <property type="project" value="TreeGrafter"/>
</dbReference>
<name>T0C8Q9_ALIAG</name>
<evidence type="ECO:0000256" key="8">
    <source>
        <dbReference type="ARBA" id="ARBA00034617"/>
    </source>
</evidence>
<dbReference type="OrthoDB" id="9810135at2"/>
<comment type="catalytic activity">
    <reaction evidence="10">
        <text>ATP + H2O = ADP + phosphate + H(+)</text>
        <dbReference type="Rhea" id="RHEA:13065"/>
        <dbReference type="ChEBI" id="CHEBI:15377"/>
        <dbReference type="ChEBI" id="CHEBI:15378"/>
        <dbReference type="ChEBI" id="CHEBI:30616"/>
        <dbReference type="ChEBI" id="CHEBI:43474"/>
        <dbReference type="ChEBI" id="CHEBI:456216"/>
        <dbReference type="EC" id="5.6.2.4"/>
    </reaction>
</comment>
<organism evidence="11 12">
    <name type="scientific">Alicyclobacillus acidoterrestris (strain ATCC 49025 / DSM 3922 / CIP 106132 / NCIMB 13137 / GD3B)</name>
    <dbReference type="NCBI Taxonomy" id="1356854"/>
    <lineage>
        <taxon>Bacteria</taxon>
        <taxon>Bacillati</taxon>
        <taxon>Bacillota</taxon>
        <taxon>Bacilli</taxon>
        <taxon>Bacillales</taxon>
        <taxon>Alicyclobacillaceae</taxon>
        <taxon>Alicyclobacillus</taxon>
    </lineage>
</organism>
<dbReference type="GO" id="GO:0003677">
    <property type="term" value="F:DNA binding"/>
    <property type="evidence" value="ECO:0007669"/>
    <property type="project" value="UniProtKB-KW"/>
</dbReference>
<dbReference type="Pfam" id="PF13361">
    <property type="entry name" value="UvrD_C"/>
    <property type="match status" value="1"/>
</dbReference>
<evidence type="ECO:0000256" key="5">
    <source>
        <dbReference type="ARBA" id="ARBA00022840"/>
    </source>
</evidence>
<protein>
    <recommendedName>
        <fullName evidence="9">DNA 3'-5' helicase</fullName>
        <ecNumber evidence="9">5.6.2.4</ecNumber>
    </recommendedName>
</protein>
<evidence type="ECO:0000313" key="11">
    <source>
        <dbReference type="EMBL" id="UNO47418.1"/>
    </source>
</evidence>
<dbReference type="GO" id="GO:0005524">
    <property type="term" value="F:ATP binding"/>
    <property type="evidence" value="ECO:0007669"/>
    <property type="project" value="UniProtKB-UniRule"/>
</dbReference>
<dbReference type="PROSITE" id="PS51198">
    <property type="entry name" value="UVRD_HELICASE_ATP_BIND"/>
    <property type="match status" value="1"/>
</dbReference>
<dbReference type="GO" id="GO:0043138">
    <property type="term" value="F:3'-5' DNA helicase activity"/>
    <property type="evidence" value="ECO:0007669"/>
    <property type="project" value="UniProtKB-EC"/>
</dbReference>
<keyword evidence="7" id="KW-0413">Isomerase</keyword>
<keyword evidence="5" id="KW-0067">ATP-binding</keyword>
<comment type="similarity">
    <text evidence="1">Belongs to the helicase family. UvrD subfamily.</text>
</comment>
<dbReference type="EC" id="5.6.2.4" evidence="9"/>
<dbReference type="SUPFAM" id="SSF52540">
    <property type="entry name" value="P-loop containing nucleoside triphosphate hydrolases"/>
    <property type="match status" value="1"/>
</dbReference>
<dbReference type="STRING" id="1356854.N007_03325"/>
<evidence type="ECO:0000256" key="4">
    <source>
        <dbReference type="ARBA" id="ARBA00022806"/>
    </source>
</evidence>
<evidence type="ECO:0000313" key="12">
    <source>
        <dbReference type="Proteomes" id="UP000829401"/>
    </source>
</evidence>
<dbReference type="AlphaFoldDB" id="T0C8Q9"/>
<evidence type="ECO:0000256" key="9">
    <source>
        <dbReference type="ARBA" id="ARBA00034808"/>
    </source>
</evidence>
<keyword evidence="6" id="KW-0238">DNA-binding</keyword>
<dbReference type="Proteomes" id="UP000829401">
    <property type="component" value="Chromosome"/>
</dbReference>